<comment type="caution">
    <text evidence="2">The sequence shown here is derived from an EMBL/GenBank/DDBJ whole genome shotgun (WGS) entry which is preliminary data.</text>
</comment>
<evidence type="ECO:0000313" key="2">
    <source>
        <dbReference type="EMBL" id="RUL81428.1"/>
    </source>
</evidence>
<dbReference type="OrthoDB" id="302930at2"/>
<keyword evidence="1" id="KW-0732">Signal</keyword>
<evidence type="ECO:0000313" key="3">
    <source>
        <dbReference type="Proteomes" id="UP000280296"/>
    </source>
</evidence>
<dbReference type="RefSeq" id="WP_126728192.1">
    <property type="nucleotide sequence ID" value="NZ_RYZH01000093.1"/>
</dbReference>
<reference evidence="2 3" key="2">
    <citation type="submission" date="2019-01" db="EMBL/GenBank/DDBJ databases">
        <title>Tautonia sociabilis, a novel thermotolerant planctomycete of Isosphaeraceae family, isolated from a 4000 m deep subterranean habitat.</title>
        <authorList>
            <person name="Kovaleva O.L."/>
            <person name="Elcheninov A.G."/>
            <person name="Van Heerden E."/>
            <person name="Toshchakov S.V."/>
            <person name="Novikov A."/>
            <person name="Bonch-Osmolovskaya E.A."/>
            <person name="Kublanov I.V."/>
        </authorList>
    </citation>
    <scope>NUCLEOTIDE SEQUENCE [LARGE SCALE GENOMIC DNA]</scope>
    <source>
        <strain evidence="2 3">GM2012</strain>
    </source>
</reference>
<keyword evidence="3" id="KW-1185">Reference proteome</keyword>
<protein>
    <submittedName>
        <fullName evidence="2">Uncharacterized protein</fullName>
    </submittedName>
</protein>
<name>A0A432MC23_9BACT</name>
<dbReference type="Proteomes" id="UP000280296">
    <property type="component" value="Unassembled WGS sequence"/>
</dbReference>
<evidence type="ECO:0000256" key="1">
    <source>
        <dbReference type="SAM" id="SignalP"/>
    </source>
</evidence>
<feature type="signal peptide" evidence="1">
    <location>
        <begin position="1"/>
        <end position="23"/>
    </location>
</feature>
<proteinExistence type="predicted"/>
<dbReference type="AlphaFoldDB" id="A0A432MC23"/>
<feature type="chain" id="PRO_5019064959" evidence="1">
    <location>
        <begin position="24"/>
        <end position="384"/>
    </location>
</feature>
<dbReference type="EMBL" id="RYZH01000093">
    <property type="protein sequence ID" value="RUL81428.1"/>
    <property type="molecule type" value="Genomic_DNA"/>
</dbReference>
<sequence>MSTFRMFGGLLAIVLLCETVANARQDPVADARRDTIARQDLRALLLAAQADLRDVEFLYEGGLRKLQNLDYHRVPPENRSPTPRGPDHVTAFQGKFAYRNETFAHLDHYLWDEDGEARRRVSCLPGDYEFQSRSFHLGGGPDGPLASEPGWIGDFFGSTLPLRLFIAPYLLSLLKQEAAFGYECVGWEPVDDRECLKIQLFQGRNRSLLKTFWIDLERQGHPLRYECKVAGQLLCRISDVTLEEVPTRDGKKVWLPIKSQYDHFCDLITYSDRPVIEETFGVVRGSLLINQDLPDSRFSIDYRPTEGPKPPLEAVAEVESVGPRTVDEQLDELIKVADRQAAELTASAPSREPWIHRHAGQLGMYALGVVLISLAIAVRLRGAP</sequence>
<organism evidence="2 3">
    <name type="scientific">Tautonia sociabilis</name>
    <dbReference type="NCBI Taxonomy" id="2080755"/>
    <lineage>
        <taxon>Bacteria</taxon>
        <taxon>Pseudomonadati</taxon>
        <taxon>Planctomycetota</taxon>
        <taxon>Planctomycetia</taxon>
        <taxon>Isosphaerales</taxon>
        <taxon>Isosphaeraceae</taxon>
        <taxon>Tautonia</taxon>
    </lineage>
</organism>
<reference evidence="2 3" key="1">
    <citation type="submission" date="2018-12" db="EMBL/GenBank/DDBJ databases">
        <authorList>
            <person name="Toschakov S.V."/>
        </authorList>
    </citation>
    <scope>NUCLEOTIDE SEQUENCE [LARGE SCALE GENOMIC DNA]</scope>
    <source>
        <strain evidence="2 3">GM2012</strain>
    </source>
</reference>
<gene>
    <name evidence="2" type="ORF">TsocGM_25025</name>
</gene>
<accession>A0A432MC23</accession>